<evidence type="ECO:0000313" key="1">
    <source>
        <dbReference type="EMBL" id="KAJ7544148.1"/>
    </source>
</evidence>
<accession>A0ACC2CQF0</accession>
<dbReference type="EMBL" id="CM055100">
    <property type="protein sequence ID" value="KAJ7544148.1"/>
    <property type="molecule type" value="Genomic_DNA"/>
</dbReference>
<gene>
    <name evidence="1" type="ORF">O6H91_09G066100</name>
</gene>
<sequence length="127" mass="14521">MAKAWNSVVAATQALLRKMKAPWQITGPVSSPEFRDPIPDMLAYRTFSPATPAKRVFVPQSDPEHVYDIKYFVRDTRRDIRLPKVEAQDVKSQLQDPDLDRLKPSPSVYVMGKMVSIDELKNDGYQK</sequence>
<name>A0ACC2CQF0_DIPCM</name>
<comment type="caution">
    <text evidence="1">The sequence shown here is derived from an EMBL/GenBank/DDBJ whole genome shotgun (WGS) entry which is preliminary data.</text>
</comment>
<proteinExistence type="predicted"/>
<dbReference type="Proteomes" id="UP001162992">
    <property type="component" value="Chromosome 9"/>
</dbReference>
<keyword evidence="2" id="KW-1185">Reference proteome</keyword>
<organism evidence="1 2">
    <name type="scientific">Diphasiastrum complanatum</name>
    <name type="common">Issler's clubmoss</name>
    <name type="synonym">Lycopodium complanatum</name>
    <dbReference type="NCBI Taxonomy" id="34168"/>
    <lineage>
        <taxon>Eukaryota</taxon>
        <taxon>Viridiplantae</taxon>
        <taxon>Streptophyta</taxon>
        <taxon>Embryophyta</taxon>
        <taxon>Tracheophyta</taxon>
        <taxon>Lycopodiopsida</taxon>
        <taxon>Lycopodiales</taxon>
        <taxon>Lycopodiaceae</taxon>
        <taxon>Lycopodioideae</taxon>
        <taxon>Diphasiastrum</taxon>
    </lineage>
</organism>
<evidence type="ECO:0000313" key="2">
    <source>
        <dbReference type="Proteomes" id="UP001162992"/>
    </source>
</evidence>
<reference evidence="2" key="1">
    <citation type="journal article" date="2024" name="Proc. Natl. Acad. Sci. U.S.A.">
        <title>Extraordinary preservation of gene collinearity over three hundred million years revealed in homosporous lycophytes.</title>
        <authorList>
            <person name="Li C."/>
            <person name="Wickell D."/>
            <person name="Kuo L.Y."/>
            <person name="Chen X."/>
            <person name="Nie B."/>
            <person name="Liao X."/>
            <person name="Peng D."/>
            <person name="Ji J."/>
            <person name="Jenkins J."/>
            <person name="Williams M."/>
            <person name="Shu S."/>
            <person name="Plott C."/>
            <person name="Barry K."/>
            <person name="Rajasekar S."/>
            <person name="Grimwood J."/>
            <person name="Han X."/>
            <person name="Sun S."/>
            <person name="Hou Z."/>
            <person name="He W."/>
            <person name="Dai G."/>
            <person name="Sun C."/>
            <person name="Schmutz J."/>
            <person name="Leebens-Mack J.H."/>
            <person name="Li F.W."/>
            <person name="Wang L."/>
        </authorList>
    </citation>
    <scope>NUCLEOTIDE SEQUENCE [LARGE SCALE GENOMIC DNA]</scope>
    <source>
        <strain evidence="2">cv. PW_Plant_1</strain>
    </source>
</reference>
<protein>
    <submittedName>
        <fullName evidence="1">Uncharacterized protein</fullName>
    </submittedName>
</protein>